<dbReference type="PANTHER" id="PTHR40036:SF1">
    <property type="entry name" value="MACROCIN O-METHYLTRANSFERASE"/>
    <property type="match status" value="1"/>
</dbReference>
<dbReference type="PANTHER" id="PTHR40036">
    <property type="entry name" value="MACROCIN O-METHYLTRANSFERASE"/>
    <property type="match status" value="1"/>
</dbReference>
<evidence type="ECO:0000313" key="2">
    <source>
        <dbReference type="Proteomes" id="UP000199400"/>
    </source>
</evidence>
<dbReference type="EMBL" id="FOMX01000030">
    <property type="protein sequence ID" value="SFF12924.1"/>
    <property type="molecule type" value="Genomic_DNA"/>
</dbReference>
<name>A0A1I2G5B3_9BACT</name>
<keyword evidence="2" id="KW-1185">Reference proteome</keyword>
<protein>
    <submittedName>
        <fullName evidence="1">Macrocin-O-methyltransferase (TylF)</fullName>
    </submittedName>
</protein>
<dbReference type="InterPro" id="IPR008884">
    <property type="entry name" value="TylF_MeTrfase"/>
</dbReference>
<proteinExistence type="predicted"/>
<dbReference type="Proteomes" id="UP000199400">
    <property type="component" value="Unassembled WGS sequence"/>
</dbReference>
<sequence>MTLLDRLRRLGDDRRWRRQYPDFEPGFRAIHDRARPYTMTSTERMYALYQAVRHVHRAGIPGAFVECGVWKGGSAMVAALTFQELGDRARDLYLYDTYEGMSEPTARDVSYKDQAPLGEWDKIKGTDHKVFCANSLADATASLGSTGYPRERVHFVKGKVEDTIPATLPDAIAILRLDTDWFESTRHELVHLYPRLARGGVLIVDDYGHWRGAREAVDGYFAEHGGAPLLHRIDYTGRIAVKP</sequence>
<dbReference type="GO" id="GO:0008168">
    <property type="term" value="F:methyltransferase activity"/>
    <property type="evidence" value="ECO:0007669"/>
    <property type="project" value="UniProtKB-KW"/>
</dbReference>
<dbReference type="RefSeq" id="WP_211302336.1">
    <property type="nucleotide sequence ID" value="NZ_FOMX01000030.1"/>
</dbReference>
<reference evidence="2" key="1">
    <citation type="submission" date="2016-10" db="EMBL/GenBank/DDBJ databases">
        <authorList>
            <person name="Varghese N."/>
            <person name="Submissions S."/>
        </authorList>
    </citation>
    <scope>NUCLEOTIDE SEQUENCE [LARGE SCALE GENOMIC DNA]</scope>
    <source>
        <strain evidence="2">ATCC 25963</strain>
    </source>
</reference>
<dbReference type="SUPFAM" id="SSF53335">
    <property type="entry name" value="S-adenosyl-L-methionine-dependent methyltransferases"/>
    <property type="match status" value="1"/>
</dbReference>
<dbReference type="Pfam" id="PF05711">
    <property type="entry name" value="TylF"/>
    <property type="match status" value="1"/>
</dbReference>
<dbReference type="InterPro" id="IPR029063">
    <property type="entry name" value="SAM-dependent_MTases_sf"/>
</dbReference>
<accession>A0A1I2G5B3</accession>
<evidence type="ECO:0000313" key="1">
    <source>
        <dbReference type="EMBL" id="SFF12924.1"/>
    </source>
</evidence>
<organism evidence="1 2">
    <name type="scientific">Nannocystis exedens</name>
    <dbReference type="NCBI Taxonomy" id="54"/>
    <lineage>
        <taxon>Bacteria</taxon>
        <taxon>Pseudomonadati</taxon>
        <taxon>Myxococcota</taxon>
        <taxon>Polyangia</taxon>
        <taxon>Nannocystales</taxon>
        <taxon>Nannocystaceae</taxon>
        <taxon>Nannocystis</taxon>
    </lineage>
</organism>
<dbReference type="Gene3D" id="3.40.50.150">
    <property type="entry name" value="Vaccinia Virus protein VP39"/>
    <property type="match status" value="1"/>
</dbReference>
<keyword evidence="1" id="KW-0808">Transferase</keyword>
<dbReference type="GO" id="GO:0032259">
    <property type="term" value="P:methylation"/>
    <property type="evidence" value="ECO:0007669"/>
    <property type="project" value="UniProtKB-KW"/>
</dbReference>
<keyword evidence="1" id="KW-0489">Methyltransferase</keyword>
<gene>
    <name evidence="1" type="ORF">SAMN02745121_07084</name>
</gene>
<dbReference type="STRING" id="54.SAMN02745121_07084"/>
<dbReference type="AlphaFoldDB" id="A0A1I2G5B3"/>